<dbReference type="AlphaFoldDB" id="A0AAJ5WB87"/>
<dbReference type="Pfam" id="PF05721">
    <property type="entry name" value="PhyH"/>
    <property type="match status" value="1"/>
</dbReference>
<dbReference type="Proteomes" id="UP001214530">
    <property type="component" value="Chromosome"/>
</dbReference>
<dbReference type="GO" id="GO:0016706">
    <property type="term" value="F:2-oxoglutarate-dependent dioxygenase activity"/>
    <property type="evidence" value="ECO:0007669"/>
    <property type="project" value="UniProtKB-ARBA"/>
</dbReference>
<name>A0AAJ5WB87_9SPHI</name>
<organism evidence="1 2">
    <name type="scientific">Candidatus Pedobacter colombiensis</name>
    <dbReference type="NCBI Taxonomy" id="3121371"/>
    <lineage>
        <taxon>Bacteria</taxon>
        <taxon>Pseudomonadati</taxon>
        <taxon>Bacteroidota</taxon>
        <taxon>Sphingobacteriia</taxon>
        <taxon>Sphingobacteriales</taxon>
        <taxon>Sphingobacteriaceae</taxon>
        <taxon>Pedobacter</taxon>
    </lineage>
</organism>
<keyword evidence="1" id="KW-0560">Oxidoreductase</keyword>
<protein>
    <submittedName>
        <fullName evidence="1">Phytanoyl-CoA dioxygenase family protein</fullName>
    </submittedName>
</protein>
<dbReference type="SUPFAM" id="SSF51197">
    <property type="entry name" value="Clavaminate synthase-like"/>
    <property type="match status" value="1"/>
</dbReference>
<dbReference type="EMBL" id="CP119313">
    <property type="protein sequence ID" value="WEK21294.1"/>
    <property type="molecule type" value="Genomic_DNA"/>
</dbReference>
<dbReference type="Gene3D" id="2.60.120.620">
    <property type="entry name" value="q2cbj1_9rhob like domain"/>
    <property type="match status" value="1"/>
</dbReference>
<keyword evidence="1" id="KW-0223">Dioxygenase</keyword>
<dbReference type="InterPro" id="IPR008775">
    <property type="entry name" value="Phytyl_CoA_dOase-like"/>
</dbReference>
<sequence>MKNKFIYSEATISDFENAIDRFGWVIYENAVDEGMINNIINDLEPAYLLRRDIQIKNGIETNMEGTLHHLLEKGNFSMPFLEQMYCDKEMRHFLKGNYILNGISGVLNFKNFKAYVHNVHRDIRSFTDDFKIAIQMIVLLDDYTLDNGATYFLSGSHRQENKPEDDFFYEHADRAIAKKGSIILFDSNIWHAAGNNNTDGPRRALTLTFTRPFFKPQFDFPRFLGYEFGEGLNNHLRQVIGYNARISANLQEFYQPPHLRMYQPGQG</sequence>
<gene>
    <name evidence="1" type="ORF">P0Y49_09080</name>
</gene>
<evidence type="ECO:0000313" key="2">
    <source>
        <dbReference type="Proteomes" id="UP001214530"/>
    </source>
</evidence>
<evidence type="ECO:0000313" key="1">
    <source>
        <dbReference type="EMBL" id="WEK21294.1"/>
    </source>
</evidence>
<reference evidence="1" key="1">
    <citation type="submission" date="2023-03" db="EMBL/GenBank/DDBJ databases">
        <title>Andean soil-derived lignocellulolytic bacterial consortium as a source of novel taxa and putative plastic-active enzymes.</title>
        <authorList>
            <person name="Diaz-Garcia L."/>
            <person name="Chuvochina M."/>
            <person name="Feuerriegel G."/>
            <person name="Bunk B."/>
            <person name="Sproer C."/>
            <person name="Streit W.R."/>
            <person name="Rodriguez L.M."/>
            <person name="Overmann J."/>
            <person name="Jimenez D.J."/>
        </authorList>
    </citation>
    <scope>NUCLEOTIDE SEQUENCE</scope>
    <source>
        <strain evidence="1">MAG 3858</strain>
    </source>
</reference>
<accession>A0AAJ5WB87</accession>
<proteinExistence type="predicted"/>